<evidence type="ECO:0000313" key="1">
    <source>
        <dbReference type="EMBL" id="CEM27680.1"/>
    </source>
</evidence>
<dbReference type="VEuPathDB" id="CryptoDB:Cvel_4574"/>
<name>A0A0G4GE27_9ALVE</name>
<proteinExistence type="predicted"/>
<dbReference type="AlphaFoldDB" id="A0A0G4GE27"/>
<accession>A0A0G4GE27</accession>
<reference evidence="1" key="1">
    <citation type="submission" date="2014-11" db="EMBL/GenBank/DDBJ databases">
        <authorList>
            <person name="Otto D Thomas"/>
            <person name="Naeem Raeece"/>
        </authorList>
    </citation>
    <scope>NUCLEOTIDE SEQUENCE</scope>
</reference>
<dbReference type="EMBL" id="CDMZ01001126">
    <property type="protein sequence ID" value="CEM27680.1"/>
    <property type="molecule type" value="Genomic_DNA"/>
</dbReference>
<organism evidence="1">
    <name type="scientific">Chromera velia CCMP2878</name>
    <dbReference type="NCBI Taxonomy" id="1169474"/>
    <lineage>
        <taxon>Eukaryota</taxon>
        <taxon>Sar</taxon>
        <taxon>Alveolata</taxon>
        <taxon>Colpodellida</taxon>
        <taxon>Chromeraceae</taxon>
        <taxon>Chromera</taxon>
    </lineage>
</organism>
<sequence>MNWIDNLLTGASKEEYGKLQGTLNKELGFGSVCVIRQGSEQKLSGVDIERVGPREVILSQASYLENTDTAPLGEILKERRP</sequence>
<gene>
    <name evidence="1" type="ORF">Cvel_4574</name>
</gene>
<protein>
    <submittedName>
        <fullName evidence="1">Uncharacterized protein</fullName>
    </submittedName>
</protein>